<protein>
    <recommendedName>
        <fullName evidence="1">4-vinyl reductase 4VR domain-containing protein</fullName>
    </recommendedName>
</protein>
<dbReference type="Gene3D" id="3.30.1380.20">
    <property type="entry name" value="Trafficking protein particle complex subunit 3"/>
    <property type="match status" value="1"/>
</dbReference>
<evidence type="ECO:0000259" key="1">
    <source>
        <dbReference type="SMART" id="SM00989"/>
    </source>
</evidence>
<dbReference type="InterPro" id="IPR024096">
    <property type="entry name" value="NO_sig/Golgi_transp_ligand-bd"/>
</dbReference>
<organism evidence="2 3">
    <name type="scientific">Desulforapulum autotrophicum (strain ATCC 43914 / DSM 3382 / VKM B-1955 / HRM2)</name>
    <name type="common">Desulfobacterium autotrophicum</name>
    <dbReference type="NCBI Taxonomy" id="177437"/>
    <lineage>
        <taxon>Bacteria</taxon>
        <taxon>Pseudomonadati</taxon>
        <taxon>Thermodesulfobacteriota</taxon>
        <taxon>Desulfobacteria</taxon>
        <taxon>Desulfobacterales</taxon>
        <taxon>Desulfobacteraceae</taxon>
        <taxon>Desulforapulum</taxon>
    </lineage>
</organism>
<dbReference type="SMART" id="SM00989">
    <property type="entry name" value="V4R"/>
    <property type="match status" value="1"/>
</dbReference>
<dbReference type="InterPro" id="IPR004096">
    <property type="entry name" value="V4R"/>
</dbReference>
<dbReference type="STRING" id="177437.HRM2_39440"/>
<sequence length="177" mass="19909">MQDVYDFKWEDLGDLSEGRPNLGTETSVVAYRLMQYTFKDAFSKVLGKQKTVELFVKAGFLAGQEFCKNALDTSLPFSQFIAALKEKLISLKIGILMIEKADEKKLHFVLTVSEDLDCSGLPIFEESVCDYDEGFIAGIFEEYTGKKITAKEVDCWATGDRTCRFEVKPIEDLNGPS</sequence>
<dbReference type="KEGG" id="dat:HRM2_39440"/>
<dbReference type="EMBL" id="CP001087">
    <property type="protein sequence ID" value="ACN17002.1"/>
    <property type="molecule type" value="Genomic_DNA"/>
</dbReference>
<dbReference type="eggNOG" id="COG1719">
    <property type="taxonomic scope" value="Bacteria"/>
</dbReference>
<proteinExistence type="predicted"/>
<dbReference type="HOGENOM" id="CLU_128702_0_0_7"/>
<dbReference type="SUPFAM" id="SSF111126">
    <property type="entry name" value="Ligand-binding domain in the NO signalling and Golgi transport"/>
    <property type="match status" value="1"/>
</dbReference>
<evidence type="ECO:0000313" key="2">
    <source>
        <dbReference type="EMBL" id="ACN17002.1"/>
    </source>
</evidence>
<reference evidence="2 3" key="1">
    <citation type="journal article" date="2009" name="Environ. Microbiol.">
        <title>Genome sequence of Desulfobacterium autotrophicum HRM2, a marine sulfate reducer oxidizing organic carbon completely to carbon dioxide.</title>
        <authorList>
            <person name="Strittmatter A.W."/>
            <person name="Liesegang H."/>
            <person name="Rabus R."/>
            <person name="Decker I."/>
            <person name="Amann J."/>
            <person name="Andres S."/>
            <person name="Henne A."/>
            <person name="Fricke W.F."/>
            <person name="Martinez-Arias R."/>
            <person name="Bartels D."/>
            <person name="Goesmann A."/>
            <person name="Krause L."/>
            <person name="Puehler A."/>
            <person name="Klenk H.P."/>
            <person name="Richter M."/>
            <person name="Schuler M."/>
            <person name="Gloeckner F.O."/>
            <person name="Meyerdierks A."/>
            <person name="Gottschalk G."/>
            <person name="Amann R."/>
        </authorList>
    </citation>
    <scope>NUCLEOTIDE SEQUENCE [LARGE SCALE GENOMIC DNA]</scope>
    <source>
        <strain evidence="3">ATCC 43914 / DSM 3382 / HRM2</strain>
    </source>
</reference>
<keyword evidence="3" id="KW-1185">Reference proteome</keyword>
<dbReference type="Proteomes" id="UP000000442">
    <property type="component" value="Chromosome"/>
</dbReference>
<dbReference type="Pfam" id="PF02830">
    <property type="entry name" value="V4R"/>
    <property type="match status" value="1"/>
</dbReference>
<dbReference type="RefSeq" id="WP_015905744.1">
    <property type="nucleotide sequence ID" value="NC_012108.1"/>
</dbReference>
<evidence type="ECO:0000313" key="3">
    <source>
        <dbReference type="Proteomes" id="UP000000442"/>
    </source>
</evidence>
<name>C0QBK0_DESAH</name>
<dbReference type="PANTHER" id="PTHR35090">
    <property type="entry name" value="DNA-DIRECTED RNA POLYMERASE SUBUNIT I"/>
    <property type="match status" value="1"/>
</dbReference>
<dbReference type="PANTHER" id="PTHR35090:SF1">
    <property type="entry name" value="SLR0144 PROTEIN"/>
    <property type="match status" value="1"/>
</dbReference>
<gene>
    <name evidence="2" type="ordered locus">HRM2_39440</name>
</gene>
<feature type="domain" description="4-vinyl reductase 4VR" evidence="1">
    <location>
        <begin position="107"/>
        <end position="169"/>
    </location>
</feature>
<dbReference type="AlphaFoldDB" id="C0QBK0"/>
<accession>C0QBK0</accession>